<keyword evidence="2" id="KW-1185">Reference proteome</keyword>
<gene>
    <name evidence="1" type="ORF">H312_02412</name>
</gene>
<reference evidence="1 2" key="2">
    <citation type="submission" date="2014-03" db="EMBL/GenBank/DDBJ databases">
        <title>The Genome Sequence of Anncaliia algerae insect isolate PRA339.</title>
        <authorList>
            <consortium name="The Broad Institute Genome Sequencing Platform"/>
            <consortium name="The Broad Institute Genome Sequencing Center for Infectious Disease"/>
            <person name="Cuomo C."/>
            <person name="Becnel J."/>
            <person name="Sanscrainte N."/>
            <person name="Walker B."/>
            <person name="Young S.K."/>
            <person name="Zeng Q."/>
            <person name="Gargeya S."/>
            <person name="Fitzgerald M."/>
            <person name="Haas B."/>
            <person name="Abouelleil A."/>
            <person name="Alvarado L."/>
            <person name="Arachchi H.M."/>
            <person name="Berlin A.M."/>
            <person name="Chapman S.B."/>
            <person name="Dewar J."/>
            <person name="Goldberg J."/>
            <person name="Griggs A."/>
            <person name="Gujja S."/>
            <person name="Hansen M."/>
            <person name="Howarth C."/>
            <person name="Imamovic A."/>
            <person name="Larimer J."/>
            <person name="McCowan C."/>
            <person name="Murphy C."/>
            <person name="Neiman D."/>
            <person name="Pearson M."/>
            <person name="Priest M."/>
            <person name="Roberts A."/>
            <person name="Saif S."/>
            <person name="Shea T."/>
            <person name="Sisk P."/>
            <person name="Sykes S."/>
            <person name="Wortman J."/>
            <person name="Nusbaum C."/>
            <person name="Birren B."/>
        </authorList>
    </citation>
    <scope>NUCLEOTIDE SEQUENCE [LARGE SCALE GENOMIC DNA]</scope>
    <source>
        <strain evidence="1 2">PRA339</strain>
    </source>
</reference>
<reference evidence="2" key="1">
    <citation type="submission" date="2013-02" db="EMBL/GenBank/DDBJ databases">
        <authorList>
            <consortium name="The Broad Institute Genome Sequencing Platform"/>
            <person name="Cuomo C."/>
            <person name="Becnel J."/>
            <person name="Sanscrainte N."/>
            <person name="Walker B."/>
            <person name="Young S.K."/>
            <person name="Zeng Q."/>
            <person name="Gargeya S."/>
            <person name="Fitzgerald M."/>
            <person name="Haas B."/>
            <person name="Abouelleil A."/>
            <person name="Alvarado L."/>
            <person name="Arachchi H.M."/>
            <person name="Berlin A.M."/>
            <person name="Chapman S.B."/>
            <person name="Dewar J."/>
            <person name="Goldberg J."/>
            <person name="Griggs A."/>
            <person name="Gujja S."/>
            <person name="Hansen M."/>
            <person name="Howarth C."/>
            <person name="Imamovic A."/>
            <person name="Larimer J."/>
            <person name="McCowan C."/>
            <person name="Murphy C."/>
            <person name="Neiman D."/>
            <person name="Pearson M."/>
            <person name="Priest M."/>
            <person name="Roberts A."/>
            <person name="Saif S."/>
            <person name="Shea T."/>
            <person name="Sisk P."/>
            <person name="Sykes S."/>
            <person name="Wortman J."/>
            <person name="Nusbaum C."/>
            <person name="Birren B."/>
        </authorList>
    </citation>
    <scope>NUCLEOTIDE SEQUENCE [LARGE SCALE GENOMIC DNA]</scope>
    <source>
        <strain evidence="2">PRA339</strain>
    </source>
</reference>
<evidence type="ECO:0000313" key="2">
    <source>
        <dbReference type="Proteomes" id="UP000030655"/>
    </source>
</evidence>
<dbReference type="EMBL" id="KK365197">
    <property type="protein sequence ID" value="KCZ80186.1"/>
    <property type="molecule type" value="Genomic_DNA"/>
</dbReference>
<dbReference type="Proteomes" id="UP000030655">
    <property type="component" value="Unassembled WGS sequence"/>
</dbReference>
<dbReference type="OrthoDB" id="10060499at2759"/>
<feature type="non-terminal residue" evidence="1">
    <location>
        <position position="1"/>
    </location>
</feature>
<dbReference type="AlphaFoldDB" id="A0A059EZP4"/>
<dbReference type="VEuPathDB" id="MicrosporidiaDB:H312_02412"/>
<proteinExistence type="predicted"/>
<dbReference type="HOGENOM" id="CLU_2009306_0_0_1"/>
<sequence length="124" mass="14454">ENDLECKRVCILPKEVHKIKERFIEVSLNELDESFGFINHKVKNEVNSMIKGKEVVKGNVLFLEAERLSDNYLSYIKYKSEGELCPTIFLCGKTNINSINIKDEFKVKKEEKPKKEKVEKIFGK</sequence>
<organism evidence="1 2">
    <name type="scientific">Anncaliia algerae PRA339</name>
    <dbReference type="NCBI Taxonomy" id="1288291"/>
    <lineage>
        <taxon>Eukaryota</taxon>
        <taxon>Fungi</taxon>
        <taxon>Fungi incertae sedis</taxon>
        <taxon>Microsporidia</taxon>
        <taxon>Tubulinosematoidea</taxon>
        <taxon>Tubulinosematidae</taxon>
        <taxon>Anncaliia</taxon>
    </lineage>
</organism>
<accession>A0A059EZP4</accession>
<protein>
    <submittedName>
        <fullName evidence="1">Uncharacterized protein</fullName>
    </submittedName>
</protein>
<name>A0A059EZP4_9MICR</name>
<evidence type="ECO:0000313" key="1">
    <source>
        <dbReference type="EMBL" id="KCZ80186.1"/>
    </source>
</evidence>